<reference evidence="2" key="1">
    <citation type="submission" date="2021-01" db="EMBL/GenBank/DDBJ databases">
        <authorList>
            <person name="Corre E."/>
            <person name="Pelletier E."/>
            <person name="Niang G."/>
            <person name="Scheremetjew M."/>
            <person name="Finn R."/>
            <person name="Kale V."/>
            <person name="Holt S."/>
            <person name="Cochrane G."/>
            <person name="Meng A."/>
            <person name="Brown T."/>
            <person name="Cohen L."/>
        </authorList>
    </citation>
    <scope>NUCLEOTIDE SEQUENCE</scope>
    <source>
        <strain evidence="2">CCMP644</strain>
    </source>
</reference>
<dbReference type="EMBL" id="HBFX01008367">
    <property type="protein sequence ID" value="CAD8950528.1"/>
    <property type="molecule type" value="Transcribed_RNA"/>
</dbReference>
<evidence type="ECO:0000313" key="2">
    <source>
        <dbReference type="EMBL" id="CAD8950528.1"/>
    </source>
</evidence>
<sequence length="189" mass="20463">MEECGIRSADDLESITLQLLKGTTADVQGELKFAEIFNYHEQTTGGRECAGAKLVVGNPTVGDGMRQQVQFAHRDYPEQVDRLTGYGFCNPWRTGEGGLEGGSSGGCDNSNGEVCGEGNREGQAQRSRKVGKEGGGERKTGRARASEGGREGNELKNKESSSSAQASQRRKNPGTHGRREKFKKESIFF</sequence>
<feature type="compositionally biased region" description="Basic and acidic residues" evidence="1">
    <location>
        <begin position="130"/>
        <end position="159"/>
    </location>
</feature>
<evidence type="ECO:0000256" key="1">
    <source>
        <dbReference type="SAM" id="MobiDB-lite"/>
    </source>
</evidence>
<dbReference type="AlphaFoldDB" id="A0A7S1GUY8"/>
<feature type="compositionally biased region" description="Basic residues" evidence="1">
    <location>
        <begin position="168"/>
        <end position="181"/>
    </location>
</feature>
<feature type="region of interest" description="Disordered" evidence="1">
    <location>
        <begin position="114"/>
        <end position="189"/>
    </location>
</feature>
<gene>
    <name evidence="2" type="ORF">HAND00432_LOCUS5047</name>
</gene>
<name>A0A7S1GUY8_HEMAN</name>
<protein>
    <submittedName>
        <fullName evidence="2">Uncharacterized protein</fullName>
    </submittedName>
</protein>
<proteinExistence type="predicted"/>
<organism evidence="2">
    <name type="scientific">Hemiselmis andersenii</name>
    <name type="common">Cryptophyte alga</name>
    <dbReference type="NCBI Taxonomy" id="464988"/>
    <lineage>
        <taxon>Eukaryota</taxon>
        <taxon>Cryptophyceae</taxon>
        <taxon>Cryptomonadales</taxon>
        <taxon>Hemiselmidaceae</taxon>
        <taxon>Hemiselmis</taxon>
    </lineage>
</organism>
<accession>A0A7S1GUY8</accession>